<comment type="caution">
    <text evidence="1">The sequence shown here is derived from an EMBL/GenBank/DDBJ whole genome shotgun (WGS) entry which is preliminary data.</text>
</comment>
<organism evidence="1 2">
    <name type="scientific">Didymella heteroderae</name>
    <dbReference type="NCBI Taxonomy" id="1769908"/>
    <lineage>
        <taxon>Eukaryota</taxon>
        <taxon>Fungi</taxon>
        <taxon>Dikarya</taxon>
        <taxon>Ascomycota</taxon>
        <taxon>Pezizomycotina</taxon>
        <taxon>Dothideomycetes</taxon>
        <taxon>Pleosporomycetidae</taxon>
        <taxon>Pleosporales</taxon>
        <taxon>Pleosporineae</taxon>
        <taxon>Didymellaceae</taxon>
        <taxon>Didymella</taxon>
    </lineage>
</organism>
<feature type="non-terminal residue" evidence="1">
    <location>
        <position position="58"/>
    </location>
</feature>
<keyword evidence="2" id="KW-1185">Reference proteome</keyword>
<reference evidence="1" key="1">
    <citation type="submission" date="2019-04" db="EMBL/GenBank/DDBJ databases">
        <title>Sequencing of skin fungus with MAO and IRED activity.</title>
        <authorList>
            <person name="Marsaioli A.J."/>
            <person name="Bonatto J.M.C."/>
            <person name="Reis Junior O."/>
        </authorList>
    </citation>
    <scope>NUCLEOTIDE SEQUENCE</scope>
    <source>
        <strain evidence="1">28M1</strain>
    </source>
</reference>
<evidence type="ECO:0000313" key="1">
    <source>
        <dbReference type="EMBL" id="KAF3025442.1"/>
    </source>
</evidence>
<evidence type="ECO:0000313" key="2">
    <source>
        <dbReference type="Proteomes" id="UP000758155"/>
    </source>
</evidence>
<proteinExistence type="predicted"/>
<sequence>MYWGVCPQKNVQIVDAKTGEWIDATTAGAYGDYVDTNYGATRDFIREDPDWDEEDTEE</sequence>
<dbReference type="AlphaFoldDB" id="A0A9P4WF77"/>
<protein>
    <submittedName>
        <fullName evidence="1">Uncharacterized protein</fullName>
    </submittedName>
</protein>
<accession>A0A9P4WF77</accession>
<dbReference type="EMBL" id="SWKV01000446">
    <property type="protein sequence ID" value="KAF3025442.1"/>
    <property type="molecule type" value="Genomic_DNA"/>
</dbReference>
<name>A0A9P4WF77_9PLEO</name>
<gene>
    <name evidence="1" type="ORF">E8E12_000242</name>
</gene>
<dbReference type="Proteomes" id="UP000758155">
    <property type="component" value="Unassembled WGS sequence"/>
</dbReference>